<dbReference type="EMBL" id="CP110820">
    <property type="protein sequence ID" value="WPX97146.1"/>
    <property type="molecule type" value="Genomic_DNA"/>
</dbReference>
<keyword evidence="1" id="KW-0597">Phosphoprotein</keyword>
<evidence type="ECO:0000256" key="1">
    <source>
        <dbReference type="ARBA" id="ARBA00022553"/>
    </source>
</evidence>
<dbReference type="Pfam" id="PF02518">
    <property type="entry name" value="HATPase_c"/>
    <property type="match status" value="1"/>
</dbReference>
<dbReference type="PANTHER" id="PTHR43547">
    <property type="entry name" value="TWO-COMPONENT HISTIDINE KINASE"/>
    <property type="match status" value="1"/>
</dbReference>
<gene>
    <name evidence="3" type="ORF">Bandiella_01290</name>
</gene>
<feature type="domain" description="Histidine kinase" evidence="2">
    <location>
        <begin position="1"/>
        <end position="113"/>
    </location>
</feature>
<evidence type="ECO:0000259" key="2">
    <source>
        <dbReference type="PROSITE" id="PS50109"/>
    </source>
</evidence>
<accession>A0ABZ0ULZ2</accession>
<name>A0ABZ0ULZ2_9RICK</name>
<dbReference type="Gene3D" id="3.30.565.10">
    <property type="entry name" value="Histidine kinase-like ATPase, C-terminal domain"/>
    <property type="match status" value="1"/>
</dbReference>
<keyword evidence="4" id="KW-1185">Reference proteome</keyword>
<sequence>MIHFNKEHDFDFKGSKHLFKHIIFNLIKNTFYHAGPGAKIYIWAQSNCLHFKDLGIGVKREDIGKIFDTDFTKGKFGIGLHFCKRVMEKMGGTIKCNSEYGEYTEFIMTFCKA</sequence>
<organism evidence="3 4">
    <name type="scientific">Candidatus Bandiella euplotis</name>
    <dbReference type="NCBI Taxonomy" id="1664265"/>
    <lineage>
        <taxon>Bacteria</taxon>
        <taxon>Pseudomonadati</taxon>
        <taxon>Pseudomonadota</taxon>
        <taxon>Alphaproteobacteria</taxon>
        <taxon>Rickettsiales</taxon>
        <taxon>Candidatus Midichloriaceae</taxon>
        <taxon>Candidatus Bandiella</taxon>
    </lineage>
</organism>
<dbReference type="InterPro" id="IPR005467">
    <property type="entry name" value="His_kinase_dom"/>
</dbReference>
<dbReference type="InterPro" id="IPR036890">
    <property type="entry name" value="HATPase_C_sf"/>
</dbReference>
<protein>
    <submittedName>
        <fullName evidence="3">Histidine kinase-like ATPase</fullName>
    </submittedName>
</protein>
<dbReference type="PROSITE" id="PS50109">
    <property type="entry name" value="HIS_KIN"/>
    <property type="match status" value="1"/>
</dbReference>
<dbReference type="SUPFAM" id="SSF55874">
    <property type="entry name" value="ATPase domain of HSP90 chaperone/DNA topoisomerase II/histidine kinase"/>
    <property type="match status" value="1"/>
</dbReference>
<proteinExistence type="predicted"/>
<reference evidence="3 4" key="1">
    <citation type="submission" date="2022-11" db="EMBL/GenBank/DDBJ databases">
        <title>Host association and intracellularity evolved multiple times independently in the Rickettsiales.</title>
        <authorList>
            <person name="Castelli M."/>
            <person name="Nardi T."/>
            <person name="Gammuto L."/>
            <person name="Bellinzona G."/>
            <person name="Sabaneyeva E."/>
            <person name="Potekhin A."/>
            <person name="Serra V."/>
            <person name="Petroni G."/>
            <person name="Sassera D."/>
        </authorList>
    </citation>
    <scope>NUCLEOTIDE SEQUENCE [LARGE SCALE GENOMIC DNA]</scope>
    <source>
        <strain evidence="3 4">NDG2</strain>
    </source>
</reference>
<dbReference type="Proteomes" id="UP001327219">
    <property type="component" value="Chromosome"/>
</dbReference>
<dbReference type="SMART" id="SM00387">
    <property type="entry name" value="HATPase_c"/>
    <property type="match status" value="1"/>
</dbReference>
<dbReference type="RefSeq" id="WP_323732758.1">
    <property type="nucleotide sequence ID" value="NZ_CP110820.1"/>
</dbReference>
<evidence type="ECO:0000313" key="3">
    <source>
        <dbReference type="EMBL" id="WPX97146.1"/>
    </source>
</evidence>
<dbReference type="PANTHER" id="PTHR43547:SF2">
    <property type="entry name" value="HYBRID SIGNAL TRANSDUCTION HISTIDINE KINASE C"/>
    <property type="match status" value="1"/>
</dbReference>
<dbReference type="InterPro" id="IPR003594">
    <property type="entry name" value="HATPase_dom"/>
</dbReference>
<evidence type="ECO:0000313" key="4">
    <source>
        <dbReference type="Proteomes" id="UP001327219"/>
    </source>
</evidence>